<keyword evidence="3" id="KW-1185">Reference proteome</keyword>
<keyword evidence="1" id="KW-1133">Transmembrane helix</keyword>
<keyword evidence="1" id="KW-0472">Membrane</keyword>
<dbReference type="EMBL" id="PDCK01000045">
    <property type="protein sequence ID" value="PRQ16179.1"/>
    <property type="molecule type" value="Genomic_DNA"/>
</dbReference>
<gene>
    <name evidence="2" type="ORF">RchiOBHm_Chr7g0181411</name>
</gene>
<evidence type="ECO:0000313" key="3">
    <source>
        <dbReference type="Proteomes" id="UP000238479"/>
    </source>
</evidence>
<dbReference type="AlphaFoldDB" id="A0A2P6P2N3"/>
<keyword evidence="1" id="KW-0812">Transmembrane</keyword>
<accession>A0A2P6P2N3</accession>
<evidence type="ECO:0000313" key="2">
    <source>
        <dbReference type="EMBL" id="PRQ16179.1"/>
    </source>
</evidence>
<feature type="transmembrane region" description="Helical" evidence="1">
    <location>
        <begin position="12"/>
        <end position="35"/>
    </location>
</feature>
<organism evidence="2 3">
    <name type="scientific">Rosa chinensis</name>
    <name type="common">China rose</name>
    <dbReference type="NCBI Taxonomy" id="74649"/>
    <lineage>
        <taxon>Eukaryota</taxon>
        <taxon>Viridiplantae</taxon>
        <taxon>Streptophyta</taxon>
        <taxon>Embryophyta</taxon>
        <taxon>Tracheophyta</taxon>
        <taxon>Spermatophyta</taxon>
        <taxon>Magnoliopsida</taxon>
        <taxon>eudicotyledons</taxon>
        <taxon>Gunneridae</taxon>
        <taxon>Pentapetalae</taxon>
        <taxon>rosids</taxon>
        <taxon>fabids</taxon>
        <taxon>Rosales</taxon>
        <taxon>Rosaceae</taxon>
        <taxon>Rosoideae</taxon>
        <taxon>Rosoideae incertae sedis</taxon>
        <taxon>Rosa</taxon>
    </lineage>
</organism>
<reference evidence="2 3" key="1">
    <citation type="journal article" date="2018" name="Nat. Genet.">
        <title>The Rosa genome provides new insights in the design of modern roses.</title>
        <authorList>
            <person name="Bendahmane M."/>
        </authorList>
    </citation>
    <scope>NUCLEOTIDE SEQUENCE [LARGE SCALE GENOMIC DNA]</scope>
    <source>
        <strain evidence="3">cv. Old Blush</strain>
    </source>
</reference>
<comment type="caution">
    <text evidence="2">The sequence shown here is derived from an EMBL/GenBank/DDBJ whole genome shotgun (WGS) entry which is preliminary data.</text>
</comment>
<sequence>MRSPTPLPHSVSYNSLSLSLSLCVLHLFLPLSLFVHSLPSLSNHIFSLFYSLHVLALWTSPPHHLQSTEEAATSPHYPHETLPRLVLINFDDLFEDLGLSISACSMRKIVFVG</sequence>
<evidence type="ECO:0000256" key="1">
    <source>
        <dbReference type="SAM" id="Phobius"/>
    </source>
</evidence>
<proteinExistence type="predicted"/>
<dbReference type="Gramene" id="PRQ16179">
    <property type="protein sequence ID" value="PRQ16179"/>
    <property type="gene ID" value="RchiOBHm_Chr7g0181411"/>
</dbReference>
<dbReference type="Proteomes" id="UP000238479">
    <property type="component" value="Chromosome 7"/>
</dbReference>
<protein>
    <submittedName>
        <fullName evidence="2">Uncharacterized protein</fullName>
    </submittedName>
</protein>
<name>A0A2P6P2N3_ROSCH</name>